<dbReference type="PANTHER" id="PTHR13878:SF91">
    <property type="entry name" value="FAD BINDING DOMAIN PROTEIN (AFU_ORTHOLOGUE AFUA_6G12070)-RELATED"/>
    <property type="match status" value="1"/>
</dbReference>
<dbReference type="PANTHER" id="PTHR13878">
    <property type="entry name" value="GULONOLACTONE OXIDASE"/>
    <property type="match status" value="1"/>
</dbReference>
<evidence type="ECO:0000313" key="4">
    <source>
        <dbReference type="EMBL" id="OJT14043.1"/>
    </source>
</evidence>
<gene>
    <name evidence="4" type="ORF">TRAPUB_9400</name>
</gene>
<keyword evidence="5" id="KW-1185">Reference proteome</keyword>
<dbReference type="STRING" id="154538.A0A1M2W2L6"/>
<dbReference type="Gene3D" id="3.30.465.10">
    <property type="match status" value="2"/>
</dbReference>
<evidence type="ECO:0000259" key="3">
    <source>
        <dbReference type="Pfam" id="PF08031"/>
    </source>
</evidence>
<dbReference type="OrthoDB" id="9983560at2759"/>
<proteinExistence type="inferred from homology"/>
<dbReference type="SUPFAM" id="SSF56176">
    <property type="entry name" value="FAD-binding/transporter-associated domain-like"/>
    <property type="match status" value="1"/>
</dbReference>
<dbReference type="EMBL" id="MNAD01000337">
    <property type="protein sequence ID" value="OJT14043.1"/>
    <property type="molecule type" value="Genomic_DNA"/>
</dbReference>
<organism evidence="4 5">
    <name type="scientific">Trametes pubescens</name>
    <name type="common">White-rot fungus</name>
    <dbReference type="NCBI Taxonomy" id="154538"/>
    <lineage>
        <taxon>Eukaryota</taxon>
        <taxon>Fungi</taxon>
        <taxon>Dikarya</taxon>
        <taxon>Basidiomycota</taxon>
        <taxon>Agaricomycotina</taxon>
        <taxon>Agaricomycetes</taxon>
        <taxon>Polyporales</taxon>
        <taxon>Polyporaceae</taxon>
        <taxon>Trametes</taxon>
    </lineage>
</organism>
<keyword evidence="2" id="KW-0560">Oxidoreductase</keyword>
<dbReference type="AlphaFoldDB" id="A0A1M2W2L6"/>
<dbReference type="GO" id="GO:0016491">
    <property type="term" value="F:oxidoreductase activity"/>
    <property type="evidence" value="ECO:0007669"/>
    <property type="project" value="UniProtKB-KW"/>
</dbReference>
<dbReference type="Proteomes" id="UP000184267">
    <property type="component" value="Unassembled WGS sequence"/>
</dbReference>
<evidence type="ECO:0000256" key="2">
    <source>
        <dbReference type="ARBA" id="ARBA00023002"/>
    </source>
</evidence>
<protein>
    <recommendedName>
        <fullName evidence="3">Berberine/berberine-like domain-containing protein</fullName>
    </recommendedName>
</protein>
<dbReference type="Gene3D" id="3.40.462.20">
    <property type="match status" value="1"/>
</dbReference>
<dbReference type="InterPro" id="IPR050432">
    <property type="entry name" value="FAD-linked_Oxidoreductases_BP"/>
</dbReference>
<evidence type="ECO:0000256" key="1">
    <source>
        <dbReference type="ARBA" id="ARBA00005466"/>
    </source>
</evidence>
<dbReference type="InterPro" id="IPR016169">
    <property type="entry name" value="FAD-bd_PCMH_sub2"/>
</dbReference>
<comment type="similarity">
    <text evidence="1">Belongs to the oxygen-dependent FAD-linked oxidoreductase family.</text>
</comment>
<dbReference type="InterPro" id="IPR012951">
    <property type="entry name" value="BBE"/>
</dbReference>
<reference evidence="4 5" key="1">
    <citation type="submission" date="2016-10" db="EMBL/GenBank/DDBJ databases">
        <title>Genome sequence of the basidiomycete white-rot fungus Trametes pubescens.</title>
        <authorList>
            <person name="Makela M.R."/>
            <person name="Granchi Z."/>
            <person name="Peng M."/>
            <person name="De Vries R.P."/>
            <person name="Grigoriev I."/>
            <person name="Riley R."/>
            <person name="Hilden K."/>
        </authorList>
    </citation>
    <scope>NUCLEOTIDE SEQUENCE [LARGE SCALE GENOMIC DNA]</scope>
    <source>
        <strain evidence="4 5">FBCC735</strain>
    </source>
</reference>
<evidence type="ECO:0000313" key="5">
    <source>
        <dbReference type="Proteomes" id="UP000184267"/>
    </source>
</evidence>
<dbReference type="InterPro" id="IPR036318">
    <property type="entry name" value="FAD-bd_PCMH-like_sf"/>
</dbReference>
<feature type="domain" description="Berberine/berberine-like" evidence="3">
    <location>
        <begin position="446"/>
        <end position="476"/>
    </location>
</feature>
<dbReference type="GO" id="GO:0050660">
    <property type="term" value="F:flavin adenine dinucleotide binding"/>
    <property type="evidence" value="ECO:0007669"/>
    <property type="project" value="InterPro"/>
</dbReference>
<comment type="caution">
    <text evidence="4">The sequence shown here is derived from an EMBL/GenBank/DDBJ whole genome shotgun (WGS) entry which is preliminary data.</text>
</comment>
<dbReference type="OMA" id="WRESLYH"/>
<name>A0A1M2W2L6_TRAPU</name>
<dbReference type="Pfam" id="PF08031">
    <property type="entry name" value="BBE"/>
    <property type="match status" value="1"/>
</dbReference>
<sequence length="476" mass="51204">MGASASHFPAPTHHAALNVLNATLGGRVHTAVPFARPCFSLASQGVFGNQDDAACARVTETYTDRDAITSEFSAYLNSGGTICQATGDQCLLDANGPNNTQAFLPPQQCKQGNLPSYYIDVQDATDVSAAFSFSRSTGVPLSIKNTGHDFLSRSAGVGSLALWVGLLMLSTAFSNAFGLAVDQVLQFEVVTPDGVHRLANACTNSDLFFALRGGGGGTFGVVLRVTMRALPQLDFPVIVTAFKEKPSVELQTKYVEFLVDNALPLASKGLNADHARACTQPGLGLTFVNPFVSMADAADTMADLQQLVETELNGTFLLQRETSYLSFYQQFVAPTTLPDNAPSALSSRLIPASVFNASASRAALSDALVAAAQRHTITLLFSVAPHFFKGGDEQTSVSPAWRSALWHVIYIDYWAYNTTVAERAQIYQGLEDDAQALRDIAPHSGVYWNEASVFEPDYAEAFWGANYERLLAIKRK</sequence>
<accession>A0A1M2W2L6</accession>